<evidence type="ECO:0000313" key="1">
    <source>
        <dbReference type="EMBL" id="CCH48283.1"/>
    </source>
</evidence>
<dbReference type="AlphaFoldDB" id="M1WVA4"/>
<dbReference type="OrthoDB" id="5456005at2"/>
<keyword evidence="2" id="KW-1185">Reference proteome</keyword>
<dbReference type="KEGG" id="dpi:BN4_11046"/>
<name>M1WVA4_PSEP2</name>
<dbReference type="EMBL" id="FO203427">
    <property type="protein sequence ID" value="CCH48283.1"/>
    <property type="molecule type" value="Genomic_DNA"/>
</dbReference>
<dbReference type="PATRIC" id="fig|879567.3.peg.1080"/>
<reference evidence="1 2" key="1">
    <citation type="journal article" date="2013" name="PLoS ONE">
        <title>The first genomic and proteomic characterization of a deep-sea sulfate reducer: insights into the piezophilic lifestyle of Desulfovibrio piezophilus.</title>
        <authorList>
            <person name="Pradel N."/>
            <person name="Ji B."/>
            <person name="Gimenez G."/>
            <person name="Talla E."/>
            <person name="Lenoble P."/>
            <person name="Garel M."/>
            <person name="Tamburini C."/>
            <person name="Fourquet P."/>
            <person name="Lebrun R."/>
            <person name="Bertin P."/>
            <person name="Denis Y."/>
            <person name="Pophillat M."/>
            <person name="Barbe V."/>
            <person name="Ollivier B."/>
            <person name="Dolla A."/>
        </authorList>
    </citation>
    <scope>NUCLEOTIDE SEQUENCE [LARGE SCALE GENOMIC DNA]</scope>
    <source>
        <strain evidence="2">DSM 10523 / SB164P1</strain>
    </source>
</reference>
<dbReference type="HOGENOM" id="CLU_112378_1_0_7"/>
<gene>
    <name evidence="1" type="ordered locus">BN4_11046</name>
</gene>
<proteinExistence type="predicted"/>
<evidence type="ECO:0000313" key="2">
    <source>
        <dbReference type="Proteomes" id="UP000011724"/>
    </source>
</evidence>
<accession>M1WVA4</accession>
<reference evidence="2" key="2">
    <citation type="journal article" date="2013" name="Stand. Genomic Sci.">
        <title>Complete genome sequence of Desulfocapsa sulfexigens, a marine deltaproteobacterium specialized in disproportionating inorganic sulfur compounds.</title>
        <authorList>
            <person name="Finster K.W."/>
            <person name="Kjeldsen K.U."/>
            <person name="Kube M."/>
            <person name="Reinhardt R."/>
            <person name="Mussmann M."/>
            <person name="Amann R."/>
            <person name="Schreiber L."/>
        </authorList>
    </citation>
    <scope>NUCLEOTIDE SEQUENCE [LARGE SCALE GENOMIC DNA]</scope>
    <source>
        <strain evidence="2">DSM 10523 / SB164P1</strain>
    </source>
</reference>
<dbReference type="Proteomes" id="UP000011724">
    <property type="component" value="Chromosome"/>
</dbReference>
<dbReference type="RefSeq" id="WP_015414334.1">
    <property type="nucleotide sequence ID" value="NC_020409.1"/>
</dbReference>
<dbReference type="STRING" id="1322246.BN4_11046"/>
<organism evidence="1 2">
    <name type="scientific">Pseudodesulfovibrio piezophilus (strain DSM 21447 / JCM 15486 / C1TLV30)</name>
    <name type="common">Desulfovibrio piezophilus</name>
    <dbReference type="NCBI Taxonomy" id="1322246"/>
    <lineage>
        <taxon>Bacteria</taxon>
        <taxon>Pseudomonadati</taxon>
        <taxon>Thermodesulfobacteriota</taxon>
        <taxon>Desulfovibrionia</taxon>
        <taxon>Desulfovibrionales</taxon>
        <taxon>Desulfovibrionaceae</taxon>
    </lineage>
</organism>
<sequence length="205" mass="22656">MSTQPIEHKGYGYSFKQPSKIHDEAEFSLDAELSKRRQETGSEAKKSSRDHIRRLLEGIPKRAGNRLSFTDISEYRTALESKWDMTVTRGLEAVGVDLTRTFHLSFDATTGSVTASSDHPDKAAIDAYFDTDAEVSEEFDTLVQLGKLVDVAERSLSSKQREQTLDSDAMTWWFQSSLPPSALFCGGGVIFGMGGSSFMGVDILV</sequence>
<protein>
    <submittedName>
        <fullName evidence="1">Uncharacterized protein</fullName>
    </submittedName>
</protein>
<dbReference type="eggNOG" id="ENOG5031NEH">
    <property type="taxonomic scope" value="Bacteria"/>
</dbReference>